<proteinExistence type="predicted"/>
<name>A0A821UIW8_9NEOP</name>
<gene>
    <name evidence="2" type="ORF">PMACD_LOCUS10391</name>
</gene>
<dbReference type="AlphaFoldDB" id="A0A821UIW8"/>
<feature type="compositionally biased region" description="Polar residues" evidence="1">
    <location>
        <begin position="92"/>
        <end position="113"/>
    </location>
</feature>
<feature type="region of interest" description="Disordered" evidence="1">
    <location>
        <begin position="1"/>
        <end position="34"/>
    </location>
</feature>
<protein>
    <submittedName>
        <fullName evidence="2">Uncharacterized protein</fullName>
    </submittedName>
</protein>
<keyword evidence="3" id="KW-1185">Reference proteome</keyword>
<feature type="compositionally biased region" description="Pro residues" evidence="1">
    <location>
        <begin position="73"/>
        <end position="83"/>
    </location>
</feature>
<evidence type="ECO:0000256" key="1">
    <source>
        <dbReference type="SAM" id="MobiDB-lite"/>
    </source>
</evidence>
<dbReference type="Proteomes" id="UP000663880">
    <property type="component" value="Unassembled WGS sequence"/>
</dbReference>
<feature type="region of interest" description="Disordered" evidence="1">
    <location>
        <begin position="66"/>
        <end position="125"/>
    </location>
</feature>
<accession>A0A821UIW8</accession>
<dbReference type="EMBL" id="CAJOBZ010000031">
    <property type="protein sequence ID" value="CAF4890288.1"/>
    <property type="molecule type" value="Genomic_DNA"/>
</dbReference>
<dbReference type="OrthoDB" id="6616165at2759"/>
<reference evidence="2" key="1">
    <citation type="submission" date="2021-02" db="EMBL/GenBank/DDBJ databases">
        <authorList>
            <person name="Steward A R."/>
        </authorList>
    </citation>
    <scope>NUCLEOTIDE SEQUENCE</scope>
</reference>
<sequence>MPRQENDGNETENVTDPVIPPPPKRNKKKKKEDDIGVELINVLNKNVEFRKAEEDEDRLFFLSLTPSFARNNNPPPPPPPSVPPTHRGTWNEGESVTSPESTYSQNTHMSQESDYLDLFNDNNSQ</sequence>
<organism evidence="2 3">
    <name type="scientific">Pieris macdunnoughi</name>
    <dbReference type="NCBI Taxonomy" id="345717"/>
    <lineage>
        <taxon>Eukaryota</taxon>
        <taxon>Metazoa</taxon>
        <taxon>Ecdysozoa</taxon>
        <taxon>Arthropoda</taxon>
        <taxon>Hexapoda</taxon>
        <taxon>Insecta</taxon>
        <taxon>Pterygota</taxon>
        <taxon>Neoptera</taxon>
        <taxon>Endopterygota</taxon>
        <taxon>Lepidoptera</taxon>
        <taxon>Glossata</taxon>
        <taxon>Ditrysia</taxon>
        <taxon>Papilionoidea</taxon>
        <taxon>Pieridae</taxon>
        <taxon>Pierinae</taxon>
        <taxon>Pieris</taxon>
    </lineage>
</organism>
<evidence type="ECO:0000313" key="3">
    <source>
        <dbReference type="Proteomes" id="UP000663880"/>
    </source>
</evidence>
<evidence type="ECO:0000313" key="2">
    <source>
        <dbReference type="EMBL" id="CAF4890288.1"/>
    </source>
</evidence>
<comment type="caution">
    <text evidence="2">The sequence shown here is derived from an EMBL/GenBank/DDBJ whole genome shotgun (WGS) entry which is preliminary data.</text>
</comment>